<sequence length="217" mass="22293">MGAPTQSSSRFAGARTAGGGCPMRHRHISTRSALGGLLLAGAVLLAGCTQPGPDSTATTTASPASPTPSASPTPTKDPATASAEAAILDAYRGYWAAKVTAFSDPTVEPGAELERFAVDTAFAEVISGVYTFRRNGIKVLGEPTLSPHVSDIVVGEQGTATIVDCVDGANWTPVYAATGESAAQPGQASKLTTTSTAYYYVDRWTIRSSVVDHEAPC</sequence>
<name>A0ABX1JUI9_9CELL</name>
<comment type="caution">
    <text evidence="2">The sequence shown here is derived from an EMBL/GenBank/DDBJ whole genome shotgun (WGS) entry which is preliminary data.</text>
</comment>
<feature type="compositionally biased region" description="Low complexity" evidence="1">
    <location>
        <begin position="52"/>
        <end position="64"/>
    </location>
</feature>
<feature type="compositionally biased region" description="Polar residues" evidence="1">
    <location>
        <begin position="1"/>
        <end position="10"/>
    </location>
</feature>
<evidence type="ECO:0000313" key="2">
    <source>
        <dbReference type="EMBL" id="NKY37978.1"/>
    </source>
</evidence>
<feature type="region of interest" description="Disordered" evidence="1">
    <location>
        <begin position="1"/>
        <end position="24"/>
    </location>
</feature>
<dbReference type="RefSeq" id="WP_168676178.1">
    <property type="nucleotide sequence ID" value="NZ_JAAXOY010000001.1"/>
</dbReference>
<protein>
    <recommendedName>
        <fullName evidence="4">Lipoprotein</fullName>
    </recommendedName>
</protein>
<evidence type="ECO:0000256" key="1">
    <source>
        <dbReference type="SAM" id="MobiDB-lite"/>
    </source>
</evidence>
<feature type="region of interest" description="Disordered" evidence="1">
    <location>
        <begin position="52"/>
        <end position="80"/>
    </location>
</feature>
<evidence type="ECO:0000313" key="3">
    <source>
        <dbReference type="Proteomes" id="UP000777774"/>
    </source>
</evidence>
<reference evidence="2 3" key="1">
    <citation type="submission" date="2020-04" db="EMBL/GenBank/DDBJ databases">
        <title>MicrobeNet Type strains.</title>
        <authorList>
            <person name="Nicholson A.C."/>
        </authorList>
    </citation>
    <scope>NUCLEOTIDE SEQUENCE [LARGE SCALE GENOMIC DNA]</scope>
    <source>
        <strain evidence="2 3">ATCC BAA-787</strain>
    </source>
</reference>
<dbReference type="Proteomes" id="UP000777774">
    <property type="component" value="Unassembled WGS sequence"/>
</dbReference>
<organism evidence="2 3">
    <name type="scientific">Cellulomonas septica</name>
    <dbReference type="NCBI Taxonomy" id="285080"/>
    <lineage>
        <taxon>Bacteria</taxon>
        <taxon>Bacillati</taxon>
        <taxon>Actinomycetota</taxon>
        <taxon>Actinomycetes</taxon>
        <taxon>Micrococcales</taxon>
        <taxon>Cellulomonadaceae</taxon>
        <taxon>Cellulomonas</taxon>
    </lineage>
</organism>
<keyword evidence="3" id="KW-1185">Reference proteome</keyword>
<gene>
    <name evidence="2" type="ORF">HGA02_00125</name>
</gene>
<evidence type="ECO:0008006" key="4">
    <source>
        <dbReference type="Google" id="ProtNLM"/>
    </source>
</evidence>
<proteinExistence type="predicted"/>
<accession>A0ABX1JUI9</accession>
<dbReference type="EMBL" id="JAAXOY010000001">
    <property type="protein sequence ID" value="NKY37978.1"/>
    <property type="molecule type" value="Genomic_DNA"/>
</dbReference>